<dbReference type="AlphaFoldDB" id="A0A1B6MG78"/>
<proteinExistence type="predicted"/>
<dbReference type="PANTHER" id="PTHR47331">
    <property type="entry name" value="PHD-TYPE DOMAIN-CONTAINING PROTEIN"/>
    <property type="match status" value="1"/>
</dbReference>
<accession>A0A1B6MG78</accession>
<sequence>LSSENCSTFLTCCGSLDTSLKRFWEIESVSKTIKLDPEEAAAELIFLQNHSRNDDGRYSVSLPIKPNSPSLPDTRETAKRQLINLETRLKRNPEVFEEYRNFMDDYKSQGHMSLSFTPSVY</sequence>
<name>A0A1B6MG78_9HEMI</name>
<gene>
    <name evidence="2" type="ORF">g.13755</name>
</gene>
<protein>
    <submittedName>
        <fullName evidence="2">Uncharacterized protein</fullName>
    </submittedName>
</protein>
<dbReference type="EMBL" id="GEBQ01005061">
    <property type="protein sequence ID" value="JAT34916.1"/>
    <property type="molecule type" value="Transcribed_RNA"/>
</dbReference>
<feature type="non-terminal residue" evidence="2">
    <location>
        <position position="121"/>
    </location>
</feature>
<reference evidence="2" key="1">
    <citation type="submission" date="2015-11" db="EMBL/GenBank/DDBJ databases">
        <title>De novo transcriptome assembly of four potential Pierce s Disease insect vectors from Arizona vineyards.</title>
        <authorList>
            <person name="Tassone E.E."/>
        </authorList>
    </citation>
    <scope>NUCLEOTIDE SEQUENCE</scope>
</reference>
<dbReference type="PANTHER" id="PTHR47331:SF5">
    <property type="entry name" value="RIBONUCLEASE H"/>
    <property type="match status" value="1"/>
</dbReference>
<feature type="region of interest" description="Disordered" evidence="1">
    <location>
        <begin position="53"/>
        <end position="76"/>
    </location>
</feature>
<evidence type="ECO:0000256" key="1">
    <source>
        <dbReference type="SAM" id="MobiDB-lite"/>
    </source>
</evidence>
<organism evidence="2">
    <name type="scientific">Graphocephala atropunctata</name>
    <dbReference type="NCBI Taxonomy" id="36148"/>
    <lineage>
        <taxon>Eukaryota</taxon>
        <taxon>Metazoa</taxon>
        <taxon>Ecdysozoa</taxon>
        <taxon>Arthropoda</taxon>
        <taxon>Hexapoda</taxon>
        <taxon>Insecta</taxon>
        <taxon>Pterygota</taxon>
        <taxon>Neoptera</taxon>
        <taxon>Paraneoptera</taxon>
        <taxon>Hemiptera</taxon>
        <taxon>Auchenorrhyncha</taxon>
        <taxon>Membracoidea</taxon>
        <taxon>Cicadellidae</taxon>
        <taxon>Cicadellinae</taxon>
        <taxon>Cicadellini</taxon>
        <taxon>Graphocephala</taxon>
    </lineage>
</organism>
<evidence type="ECO:0000313" key="2">
    <source>
        <dbReference type="EMBL" id="JAT34916.1"/>
    </source>
</evidence>
<feature type="non-terminal residue" evidence="2">
    <location>
        <position position="1"/>
    </location>
</feature>